<keyword evidence="4" id="KW-1185">Reference proteome</keyword>
<name>A0ABQ3XN15_9ACTN</name>
<evidence type="ECO:0000259" key="1">
    <source>
        <dbReference type="Pfam" id="PF04738"/>
    </source>
</evidence>
<feature type="domain" description="Lantibiotic dehydratase N-terminal" evidence="1">
    <location>
        <begin position="43"/>
        <end position="677"/>
    </location>
</feature>
<dbReference type="Pfam" id="PF14028">
    <property type="entry name" value="Lant_dehydr_C"/>
    <property type="match status" value="1"/>
</dbReference>
<gene>
    <name evidence="3" type="ORF">Aco03nite_083110</name>
</gene>
<dbReference type="RefSeq" id="WP_203806409.1">
    <property type="nucleotide sequence ID" value="NZ_BOMG01000102.1"/>
</dbReference>
<reference evidence="3 4" key="1">
    <citation type="submission" date="2021-01" db="EMBL/GenBank/DDBJ databases">
        <title>Whole genome shotgun sequence of Actinoplanes couchii NBRC 106145.</title>
        <authorList>
            <person name="Komaki H."/>
            <person name="Tamura T."/>
        </authorList>
    </citation>
    <scope>NUCLEOTIDE SEQUENCE [LARGE SCALE GENOMIC DNA]</scope>
    <source>
        <strain evidence="3 4">NBRC 106145</strain>
    </source>
</reference>
<dbReference type="NCBIfam" id="TIGR03891">
    <property type="entry name" value="thiopep_ocin"/>
    <property type="match status" value="1"/>
</dbReference>
<evidence type="ECO:0000313" key="4">
    <source>
        <dbReference type="Proteomes" id="UP000612282"/>
    </source>
</evidence>
<evidence type="ECO:0000313" key="3">
    <source>
        <dbReference type="EMBL" id="GID59907.1"/>
    </source>
</evidence>
<dbReference type="Proteomes" id="UP000612282">
    <property type="component" value="Unassembled WGS sequence"/>
</dbReference>
<evidence type="ECO:0000259" key="2">
    <source>
        <dbReference type="Pfam" id="PF14028"/>
    </source>
</evidence>
<dbReference type="EMBL" id="BOMG01000102">
    <property type="protein sequence ID" value="GID59907.1"/>
    <property type="molecule type" value="Genomic_DNA"/>
</dbReference>
<sequence>MYRSVDDALMLRAALLCPDQVPAWPDLAGNHAEWLRQVTETMPGFTAAVTHASADLAARIADLVRYGGKSIDVRAVTLAVMRYLLRATTRATPFGLFAGVAPATASRGGHLRWGGAHRPIARIQAPWLAAVLDRLESDERLLPHLMVRTNNLLVERADDVILEYRAAIQDPQGAPTHLRIKSNKVIRAVLTLADEPIRLADLIGKLTANGTTPQEGAERLINQMISQRLLLTNLRPPSTATDPLAYVLGQTEQASDIPLLDHLKAAQSLKSQYDGAPDLAVAEALLGDLRESLAAIVPDPAVGLDLRLDCDLVVPTTVTAEACRAASALTRLARQPSASWREWHKRFLDRYGLHALVPVLDVVDDRIGVGYPDGFSGEPAEAVPVVTDRDQRLIVLAQAAALRGQHEIVLDDAALEKLAGPVPTEISPTAELTVRVHAGSLQDIGNGNFQLSVVRASSPAFSTAGRFLDLFDEATRQQVTDRIAESPPSSTGALLAQLSAVTRYTVSLDVNRVAQTLPHLIPVGEHHPKSQAVLGLDDIAVTADRHRLYLVSISRQQAIRPVAVNTVEPVRHAHPLARFLSEAPVAFSAPCSPVEWGPAARGLPFLPGLRYGRTLLSPARWILNATELPDRNSTRERWEEALSVWLKYTGCPSAVSLGTGDQALGLDLNELAHRALLRDHLTRNTTALLRLVPAAGAWLEGRSHEIVIPLTSTTPRPAAPRIASPPIRDHGRPPNSQHLYLKIYARPTEQSTILDTHIPRLLTEVPATGTWWFLRHADPEPHLRLRIIGLPTDAVSDWTQTLIEADLTRRIQWDTDFGEPGRFGSLDAYRATTNVFMADSVAVLAQQAIAGHRTSSSGQALAAASMVDIVTAVVGDPADALRWLITHTRTHRPAPPRHIYDQAVLLANPYDQSALALLPGGMTLIDRWTERRRALAAWRNDMPGLSSVPPVELLPDLLHLHHVRVAGLDLDNERICLHLARAAALSWTTRSAP</sequence>
<feature type="domain" description="Thiopeptide-type bacteriocin biosynthesis" evidence="2">
    <location>
        <begin position="739"/>
        <end position="983"/>
    </location>
</feature>
<protein>
    <recommendedName>
        <fullName evidence="5">Lantibiotic dehydratase domain protein</fullName>
    </recommendedName>
</protein>
<dbReference type="InterPro" id="IPR006827">
    <property type="entry name" value="Lant_deHydtase_N"/>
</dbReference>
<dbReference type="InterPro" id="IPR023809">
    <property type="entry name" value="Thiopep_bacteriocin_synth_dom"/>
</dbReference>
<proteinExistence type="predicted"/>
<dbReference type="Pfam" id="PF04738">
    <property type="entry name" value="Lant_dehydr_N"/>
    <property type="match status" value="1"/>
</dbReference>
<organism evidence="3 4">
    <name type="scientific">Actinoplanes couchii</name>
    <dbReference type="NCBI Taxonomy" id="403638"/>
    <lineage>
        <taxon>Bacteria</taxon>
        <taxon>Bacillati</taxon>
        <taxon>Actinomycetota</taxon>
        <taxon>Actinomycetes</taxon>
        <taxon>Micromonosporales</taxon>
        <taxon>Micromonosporaceae</taxon>
        <taxon>Actinoplanes</taxon>
    </lineage>
</organism>
<evidence type="ECO:0008006" key="5">
    <source>
        <dbReference type="Google" id="ProtNLM"/>
    </source>
</evidence>
<comment type="caution">
    <text evidence="3">The sequence shown here is derived from an EMBL/GenBank/DDBJ whole genome shotgun (WGS) entry which is preliminary data.</text>
</comment>
<accession>A0ABQ3XN15</accession>